<protein>
    <submittedName>
        <fullName evidence="1">Uncharacterized protein</fullName>
    </submittedName>
</protein>
<accession>A0A9X4ACE1</accession>
<organism evidence="1 2">
    <name type="scientific">Lactobacillus amylovorus</name>
    <dbReference type="NCBI Taxonomy" id="1604"/>
    <lineage>
        <taxon>Bacteria</taxon>
        <taxon>Bacillati</taxon>
        <taxon>Bacillota</taxon>
        <taxon>Bacilli</taxon>
        <taxon>Lactobacillales</taxon>
        <taxon>Lactobacillaceae</taxon>
        <taxon>Lactobacillus</taxon>
    </lineage>
</organism>
<proteinExistence type="predicted"/>
<evidence type="ECO:0000313" key="2">
    <source>
        <dbReference type="Proteomes" id="UP001143700"/>
    </source>
</evidence>
<dbReference type="AlphaFoldDB" id="A0A9X4ACE1"/>
<dbReference type="EMBL" id="JAOTGU010000001">
    <property type="protein sequence ID" value="MDB6261211.1"/>
    <property type="molecule type" value="Genomic_DNA"/>
</dbReference>
<dbReference type="Proteomes" id="UP001143700">
    <property type="component" value="Unassembled WGS sequence"/>
</dbReference>
<reference evidence="1" key="2">
    <citation type="submission" date="2022-10" db="EMBL/GenBank/DDBJ databases">
        <authorList>
            <person name="Kostovova I."/>
            <person name="Moravkova M."/>
            <person name="Pechar R."/>
        </authorList>
    </citation>
    <scope>NUCLEOTIDE SEQUENCE</scope>
    <source>
        <strain evidence="1">M356A</strain>
    </source>
</reference>
<evidence type="ECO:0000313" key="1">
    <source>
        <dbReference type="EMBL" id="MDB6261211.1"/>
    </source>
</evidence>
<reference evidence="1" key="1">
    <citation type="journal article" date="2022" name="Microorganisms">
        <title>Antibiotic Susceptibility, Resistance Gene Determinants and Corresponding Genomic Regions in Lactobacillus amylovorus Isolates Derived from Wild Boars and Domestic Pigs.</title>
        <authorList>
            <person name="Moravkova M."/>
            <person name="Kostovova I."/>
            <person name="Kavanova K."/>
            <person name="Pechar R."/>
            <person name="Stanek S."/>
            <person name="Brychta A."/>
            <person name="Zeman M."/>
            <person name="Kubasova T."/>
        </authorList>
    </citation>
    <scope>NUCLEOTIDE SEQUENCE</scope>
    <source>
        <strain evidence="1">M356A</strain>
    </source>
</reference>
<gene>
    <name evidence="1" type="ORF">ODV15_01230</name>
</gene>
<sequence>MASLFEVASPLALELALTSAVCAGCPELKKKIDPRKTVIKPTDNFYS</sequence>
<name>A0A9X4ACE1_LACAM</name>
<comment type="caution">
    <text evidence="1">The sequence shown here is derived from an EMBL/GenBank/DDBJ whole genome shotgun (WGS) entry which is preliminary data.</text>
</comment>